<dbReference type="PROSITE" id="PS00469">
    <property type="entry name" value="NDPK"/>
    <property type="match status" value="1"/>
</dbReference>
<dbReference type="RefSeq" id="WP_250248675.1">
    <property type="nucleotide sequence ID" value="NZ_CP097753.1"/>
</dbReference>
<feature type="binding site" evidence="12">
    <location>
        <position position="60"/>
    </location>
    <ligand>
        <name>ATP</name>
        <dbReference type="ChEBI" id="CHEBI:30616"/>
    </ligand>
</feature>
<evidence type="ECO:0000256" key="5">
    <source>
        <dbReference type="ARBA" id="ARBA00022679"/>
    </source>
</evidence>
<dbReference type="Proteomes" id="UP001056209">
    <property type="component" value="Chromosome"/>
</dbReference>
<dbReference type="GO" id="GO:0006241">
    <property type="term" value="P:CTP biosynthetic process"/>
    <property type="evidence" value="ECO:0007669"/>
    <property type="project" value="InterPro"/>
</dbReference>
<dbReference type="GO" id="GO:0005524">
    <property type="term" value="F:ATP binding"/>
    <property type="evidence" value="ECO:0007669"/>
    <property type="project" value="UniProtKB-KW"/>
</dbReference>
<dbReference type="InterPro" id="IPR023005">
    <property type="entry name" value="Nucleoside_diP_kinase_AS"/>
</dbReference>
<accession>A0A9Q8TY79</accession>
<keyword evidence="11" id="KW-0546">Nucleotide metabolism</keyword>
<keyword evidence="5 14" id="KW-0808">Transferase</keyword>
<dbReference type="PROSITE" id="PS51374">
    <property type="entry name" value="NDPK_LIKE"/>
    <property type="match status" value="1"/>
</dbReference>
<dbReference type="SUPFAM" id="SSF54919">
    <property type="entry name" value="Nucleoside diphosphate kinase, NDK"/>
    <property type="match status" value="1"/>
</dbReference>
<evidence type="ECO:0000256" key="9">
    <source>
        <dbReference type="ARBA" id="ARBA00022840"/>
    </source>
</evidence>
<dbReference type="PANTHER" id="PTHR46161:SF3">
    <property type="entry name" value="NUCLEOSIDE DIPHOSPHATE KINASE DDB_G0292928-RELATED"/>
    <property type="match status" value="1"/>
</dbReference>
<dbReference type="EMBL" id="CP097763">
    <property type="protein sequence ID" value="URJ33181.1"/>
    <property type="molecule type" value="Genomic_DNA"/>
</dbReference>
<feature type="binding site" evidence="12">
    <location>
        <position position="94"/>
    </location>
    <ligand>
        <name>ATP</name>
        <dbReference type="ChEBI" id="CHEBI:30616"/>
    </ligand>
</feature>
<evidence type="ECO:0000256" key="3">
    <source>
        <dbReference type="ARBA" id="ARBA00022490"/>
    </source>
</evidence>
<organism evidence="16 18">
    <name type="scientific">Candidatus Blochmannia vicinus</name>
    <name type="common">nom. nud.</name>
    <dbReference type="NCBI Taxonomy" id="251540"/>
    <lineage>
        <taxon>Bacteria</taxon>
        <taxon>Pseudomonadati</taxon>
        <taxon>Pseudomonadota</taxon>
        <taxon>Gammaproteobacteria</taxon>
        <taxon>Enterobacterales</taxon>
        <taxon>Enterobacteriaceae</taxon>
        <taxon>ant endosymbionts</taxon>
        <taxon>Candidatus Blochmanniella</taxon>
    </lineage>
</organism>
<evidence type="ECO:0000313" key="19">
    <source>
        <dbReference type="Proteomes" id="UP001056622"/>
    </source>
</evidence>
<dbReference type="InterPro" id="IPR034907">
    <property type="entry name" value="NDK-like_dom"/>
</dbReference>
<reference evidence="16" key="1">
    <citation type="submission" date="2022-05" db="EMBL/GenBank/DDBJ databases">
        <title>Impact of host demography and evolutionary history on endosymbiont molecular evolution: a test in carpenter ants (Genus Camponotus) and their Blochmannia endosymbionts.</title>
        <authorList>
            <person name="Manthey J.D."/>
            <person name="Giron J.C."/>
            <person name="Hruska J.P."/>
        </authorList>
    </citation>
    <scope>NUCLEOTIDE SEQUENCE</scope>
    <source>
        <strain evidence="17">C-005</strain>
        <strain evidence="16">C-039</strain>
    </source>
</reference>
<comment type="cofactor">
    <cofactor evidence="1">
        <name>Mg(2+)</name>
        <dbReference type="ChEBI" id="CHEBI:18420"/>
    </cofactor>
</comment>
<dbReference type="AlphaFoldDB" id="A0A9Q8TY79"/>
<feature type="active site" description="Pros-phosphohistidine intermediate" evidence="12">
    <location>
        <position position="118"/>
    </location>
</feature>
<dbReference type="PANTHER" id="PTHR46161">
    <property type="entry name" value="NUCLEOSIDE DIPHOSPHATE KINASE"/>
    <property type="match status" value="1"/>
</dbReference>
<evidence type="ECO:0000313" key="18">
    <source>
        <dbReference type="Proteomes" id="UP001056209"/>
    </source>
</evidence>
<feature type="binding site" evidence="12">
    <location>
        <position position="115"/>
    </location>
    <ligand>
        <name>ATP</name>
        <dbReference type="ChEBI" id="CHEBI:30616"/>
    </ligand>
</feature>
<dbReference type="Proteomes" id="UP001056622">
    <property type="component" value="Chromosome"/>
</dbReference>
<dbReference type="Gene3D" id="3.30.70.141">
    <property type="entry name" value="Nucleoside diphosphate kinase-like domain"/>
    <property type="match status" value="1"/>
</dbReference>
<evidence type="ECO:0000256" key="7">
    <source>
        <dbReference type="ARBA" id="ARBA00022741"/>
    </source>
</evidence>
<keyword evidence="8 14" id="KW-0418">Kinase</keyword>
<dbReference type="InterPro" id="IPR001564">
    <property type="entry name" value="Nucleoside_diP_kinase"/>
</dbReference>
<keyword evidence="9 14" id="KW-0067">ATP-binding</keyword>
<feature type="binding site" evidence="12">
    <location>
        <position position="88"/>
    </location>
    <ligand>
        <name>ATP</name>
        <dbReference type="ChEBI" id="CHEBI:30616"/>
    </ligand>
</feature>
<dbReference type="GO" id="GO:0006228">
    <property type="term" value="P:UTP biosynthetic process"/>
    <property type="evidence" value="ECO:0007669"/>
    <property type="project" value="InterPro"/>
</dbReference>
<evidence type="ECO:0000256" key="14">
    <source>
        <dbReference type="RuleBase" id="RU004013"/>
    </source>
</evidence>
<protein>
    <recommendedName>
        <fullName evidence="14">Nucleoside diphosphate kinase</fullName>
        <ecNumber evidence="14">2.7.4.6</ecNumber>
    </recommendedName>
</protein>
<keyword evidence="7 14" id="KW-0547">Nucleotide-binding</keyword>
<evidence type="ECO:0000256" key="1">
    <source>
        <dbReference type="ARBA" id="ARBA00001946"/>
    </source>
</evidence>
<evidence type="ECO:0000256" key="13">
    <source>
        <dbReference type="RuleBase" id="RU004011"/>
    </source>
</evidence>
<keyword evidence="10" id="KW-0460">Magnesium</keyword>
<dbReference type="GO" id="GO:0046872">
    <property type="term" value="F:metal ion binding"/>
    <property type="evidence" value="ECO:0007669"/>
    <property type="project" value="UniProtKB-KW"/>
</dbReference>
<keyword evidence="6" id="KW-0479">Metal-binding</keyword>
<dbReference type="EC" id="2.7.4.6" evidence="14"/>
<evidence type="ECO:0000313" key="16">
    <source>
        <dbReference type="EMBL" id="URJ28246.1"/>
    </source>
</evidence>
<evidence type="ECO:0000256" key="10">
    <source>
        <dbReference type="ARBA" id="ARBA00022842"/>
    </source>
</evidence>
<evidence type="ECO:0000256" key="11">
    <source>
        <dbReference type="ARBA" id="ARBA00023080"/>
    </source>
</evidence>
<evidence type="ECO:0000256" key="12">
    <source>
        <dbReference type="PROSITE-ProRule" id="PRU00706"/>
    </source>
</evidence>
<dbReference type="Pfam" id="PF00334">
    <property type="entry name" value="NDK"/>
    <property type="match status" value="1"/>
</dbReference>
<comment type="similarity">
    <text evidence="2 12 13">Belongs to the NDK family.</text>
</comment>
<dbReference type="InterPro" id="IPR036850">
    <property type="entry name" value="NDK-like_dom_sf"/>
</dbReference>
<evidence type="ECO:0000259" key="15">
    <source>
        <dbReference type="SMART" id="SM00562"/>
    </source>
</evidence>
<dbReference type="FunFam" id="3.30.70.141:FF:000017">
    <property type="entry name" value="Nucleoside diphosphate kinase"/>
    <property type="match status" value="1"/>
</dbReference>
<name>A0A9Q8TY79_9ENTR</name>
<evidence type="ECO:0000256" key="2">
    <source>
        <dbReference type="ARBA" id="ARBA00008142"/>
    </source>
</evidence>
<dbReference type="NCBIfam" id="NF001908">
    <property type="entry name" value="PRK00668.1"/>
    <property type="match status" value="1"/>
</dbReference>
<evidence type="ECO:0000256" key="4">
    <source>
        <dbReference type="ARBA" id="ARBA00022553"/>
    </source>
</evidence>
<feature type="binding site" evidence="12">
    <location>
        <position position="105"/>
    </location>
    <ligand>
        <name>ATP</name>
        <dbReference type="ChEBI" id="CHEBI:30616"/>
    </ligand>
</feature>
<evidence type="ECO:0000256" key="6">
    <source>
        <dbReference type="ARBA" id="ARBA00022723"/>
    </source>
</evidence>
<proteinExistence type="inferred from homology"/>
<keyword evidence="3" id="KW-0963">Cytoplasm</keyword>
<dbReference type="GO" id="GO:0006183">
    <property type="term" value="P:GTP biosynthetic process"/>
    <property type="evidence" value="ECO:0007669"/>
    <property type="project" value="InterPro"/>
</dbReference>
<comment type="catalytic activity">
    <reaction evidence="14">
        <text>a 2'-deoxyribonucleoside 5'-diphosphate + ATP = a 2'-deoxyribonucleoside 5'-triphosphate + ADP</text>
        <dbReference type="Rhea" id="RHEA:44640"/>
        <dbReference type="ChEBI" id="CHEBI:30616"/>
        <dbReference type="ChEBI" id="CHEBI:61560"/>
        <dbReference type="ChEBI" id="CHEBI:73316"/>
        <dbReference type="ChEBI" id="CHEBI:456216"/>
        <dbReference type="EC" id="2.7.4.6"/>
    </reaction>
</comment>
<dbReference type="SMART" id="SM00562">
    <property type="entry name" value="NDK"/>
    <property type="match status" value="1"/>
</dbReference>
<dbReference type="GO" id="GO:0004550">
    <property type="term" value="F:nucleoside diphosphate kinase activity"/>
    <property type="evidence" value="ECO:0007669"/>
    <property type="project" value="UniProtKB-EC"/>
</dbReference>
<sequence length="136" mass="15302">MLFKEHTLSIIKPDAVAKNIIGSIINRFETSGLSVIEAKMLKLTYIQASEFYSEHQKKSFFESLINFIISGPIFIQILAGNNSIQRNREIMGATNPKHALAGTIRSDYGYDCTKNAIHGSDSKISAIREIHYFFNT</sequence>
<feature type="domain" description="Nucleoside diphosphate kinase-like" evidence="15">
    <location>
        <begin position="4"/>
        <end position="135"/>
    </location>
</feature>
<dbReference type="PRINTS" id="PR01243">
    <property type="entry name" value="NUCDPKINASE"/>
</dbReference>
<feature type="binding site" evidence="12">
    <location>
        <position position="12"/>
    </location>
    <ligand>
        <name>ATP</name>
        <dbReference type="ChEBI" id="CHEBI:30616"/>
    </ligand>
</feature>
<gene>
    <name evidence="16" type="primary">ndk</name>
    <name evidence="16" type="ORF">M9393_00505</name>
    <name evidence="17" type="ORF">M9408_01035</name>
</gene>
<evidence type="ECO:0000313" key="17">
    <source>
        <dbReference type="EMBL" id="URJ33181.1"/>
    </source>
</evidence>
<keyword evidence="4" id="KW-0597">Phosphoprotein</keyword>
<dbReference type="CDD" id="cd04413">
    <property type="entry name" value="NDPk_I"/>
    <property type="match status" value="1"/>
</dbReference>
<dbReference type="EMBL" id="CP097753">
    <property type="protein sequence ID" value="URJ28246.1"/>
    <property type="molecule type" value="Genomic_DNA"/>
</dbReference>
<evidence type="ECO:0000256" key="8">
    <source>
        <dbReference type="ARBA" id="ARBA00022777"/>
    </source>
</evidence>
<keyword evidence="19" id="KW-1185">Reference proteome</keyword>